<organism evidence="1 2">
    <name type="scientific">Platysternon megacephalum</name>
    <name type="common">big-headed turtle</name>
    <dbReference type="NCBI Taxonomy" id="55544"/>
    <lineage>
        <taxon>Eukaryota</taxon>
        <taxon>Metazoa</taxon>
        <taxon>Chordata</taxon>
        <taxon>Craniata</taxon>
        <taxon>Vertebrata</taxon>
        <taxon>Euteleostomi</taxon>
        <taxon>Archelosauria</taxon>
        <taxon>Testudinata</taxon>
        <taxon>Testudines</taxon>
        <taxon>Cryptodira</taxon>
        <taxon>Durocryptodira</taxon>
        <taxon>Testudinoidea</taxon>
        <taxon>Platysternidae</taxon>
        <taxon>Platysternon</taxon>
    </lineage>
</organism>
<evidence type="ECO:0000313" key="2">
    <source>
        <dbReference type="Proteomes" id="UP000297703"/>
    </source>
</evidence>
<dbReference type="Proteomes" id="UP000297703">
    <property type="component" value="Unassembled WGS sequence"/>
</dbReference>
<reference evidence="1 2" key="1">
    <citation type="submission" date="2019-04" db="EMBL/GenBank/DDBJ databases">
        <title>Draft genome of the big-headed turtle Platysternon megacephalum.</title>
        <authorList>
            <person name="Gong S."/>
        </authorList>
    </citation>
    <scope>NUCLEOTIDE SEQUENCE [LARGE SCALE GENOMIC DNA]</scope>
    <source>
        <strain evidence="1">DO16091913</strain>
        <tissue evidence="1">Muscle</tissue>
    </source>
</reference>
<dbReference type="EMBL" id="QXTE01000091">
    <property type="protein sequence ID" value="TFK06916.1"/>
    <property type="molecule type" value="Genomic_DNA"/>
</dbReference>
<dbReference type="AlphaFoldDB" id="A0A4D9E9T5"/>
<accession>A0A4D9E9T5</accession>
<protein>
    <submittedName>
        <fullName evidence="1">Vesicle transport protein GOT1B</fullName>
    </submittedName>
</protein>
<evidence type="ECO:0000313" key="1">
    <source>
        <dbReference type="EMBL" id="TFK06916.1"/>
    </source>
</evidence>
<proteinExistence type="predicted"/>
<name>A0A4D9E9T5_9SAUR</name>
<comment type="caution">
    <text evidence="1">The sequence shown here is derived from an EMBL/GenBank/DDBJ whole genome shotgun (WGS) entry which is preliminary data.</text>
</comment>
<keyword evidence="2" id="KW-1185">Reference proteome</keyword>
<gene>
    <name evidence="1" type="ORF">DR999_PMT10264</name>
</gene>
<reference evidence="1 2" key="2">
    <citation type="submission" date="2019-04" db="EMBL/GenBank/DDBJ databases">
        <title>The genome sequence of big-headed turtle.</title>
        <authorList>
            <person name="Gong S."/>
        </authorList>
    </citation>
    <scope>NUCLEOTIDE SEQUENCE [LARGE SCALE GENOMIC DNA]</scope>
    <source>
        <strain evidence="1">DO16091913</strain>
        <tissue evidence="1">Muscle</tissue>
    </source>
</reference>
<sequence>MIHQASSSLTGNYKTADRDLMPLAKDLMDEVGNPIEGRFSGLEHTPGKRITLLRVKLVKHSVKQSALCLPERSKIGLNGQLRNQKGEYHFTRIASTLNSEMLL</sequence>